<dbReference type="AlphaFoldDB" id="A0A0M5L3V2"/>
<evidence type="ECO:0000313" key="2">
    <source>
        <dbReference type="Proteomes" id="UP000068137"/>
    </source>
</evidence>
<proteinExistence type="predicted"/>
<dbReference type="Proteomes" id="UP000068137">
    <property type="component" value="Chromosome"/>
</dbReference>
<accession>A0A0M5L3V2</accession>
<reference evidence="1 2" key="1">
    <citation type="journal article" date="2015" name="Genome Announc.">
        <title>Complete Genome Sequences for Two Strains of a Novel Fastidious, Partially Acid-Fast, Gram-Positive Corynebacterineae Bacterium, Derived from Human Clinical Samples.</title>
        <authorList>
            <person name="Nicholson A.C."/>
            <person name="Bell M."/>
            <person name="Humrighouse B.W."/>
            <person name="McQuiston J.R."/>
        </authorList>
    </citation>
    <scope>NUCLEOTIDE SEQUENCE [LARGE SCALE GENOMIC DNA]</scope>
    <source>
        <strain evidence="1 2">X1698</strain>
    </source>
</reference>
<evidence type="ECO:0008006" key="3">
    <source>
        <dbReference type="Google" id="ProtNLM"/>
    </source>
</evidence>
<dbReference type="EMBL" id="CP012390">
    <property type="protein sequence ID" value="ALE19242.1"/>
    <property type="molecule type" value="Genomic_DNA"/>
</dbReference>
<sequence>MVNDHLHEGGSMSLNHVSADIPAITAFGTAVGAAGAGLAGEKSLLEVASSGVILPALGVIATEFAVAYETAHAVHSAGFAKIVGDLEDSAARAAATSAAYLSTEGIHTATIAKEGVEC</sequence>
<gene>
    <name evidence="1" type="ORF">AL705_06325</name>
</gene>
<name>A0A0M5L3V2_9ACTN</name>
<protein>
    <recommendedName>
        <fullName evidence="3">ESX-1 secretion-associated protein</fullName>
    </recommendedName>
</protein>
<evidence type="ECO:0000313" key="1">
    <source>
        <dbReference type="EMBL" id="ALE19242.1"/>
    </source>
</evidence>
<dbReference type="KEGG" id="cbq:AL705_06325"/>
<organism evidence="1 2">
    <name type="scientific">Lawsonella clevelandensis</name>
    <dbReference type="NCBI Taxonomy" id="1528099"/>
    <lineage>
        <taxon>Bacteria</taxon>
        <taxon>Bacillati</taxon>
        <taxon>Actinomycetota</taxon>
        <taxon>Actinomycetes</taxon>
        <taxon>Mycobacteriales</taxon>
        <taxon>Lawsonellaceae</taxon>
        <taxon>Lawsonella</taxon>
    </lineage>
</organism>